<gene>
    <name evidence="1" type="ORF">D0U91_17420</name>
    <name evidence="2" type="ORF">DHT86_08900</name>
</gene>
<dbReference type="RefSeq" id="WP_046340551.1">
    <property type="nucleotide sequence ID" value="NZ_MYOU01000016.1"/>
</dbReference>
<proteinExistence type="predicted"/>
<dbReference type="AlphaFoldDB" id="A0A5U1KKR9"/>
<protein>
    <recommendedName>
        <fullName evidence="3">LF-82</fullName>
    </recommendedName>
</protein>
<name>A0A5U1KKR9_SALER</name>
<evidence type="ECO:0000313" key="1">
    <source>
        <dbReference type="EMBL" id="EBO7434100.1"/>
    </source>
</evidence>
<accession>A0A5U1KKR9</accession>
<organism evidence="1">
    <name type="scientific">Salmonella enterica</name>
    <name type="common">Salmonella choleraesuis</name>
    <dbReference type="NCBI Taxonomy" id="28901"/>
    <lineage>
        <taxon>Bacteria</taxon>
        <taxon>Pseudomonadati</taxon>
        <taxon>Pseudomonadota</taxon>
        <taxon>Gammaproteobacteria</taxon>
        <taxon>Enterobacterales</taxon>
        <taxon>Enterobacteriaceae</taxon>
        <taxon>Salmonella</taxon>
    </lineage>
</organism>
<dbReference type="EMBL" id="AAKKZF010000012">
    <property type="protein sequence ID" value="ECS8681043.1"/>
    <property type="molecule type" value="Genomic_DNA"/>
</dbReference>
<evidence type="ECO:0000313" key="2">
    <source>
        <dbReference type="EMBL" id="ECS8681043.1"/>
    </source>
</evidence>
<reference evidence="1" key="1">
    <citation type="submission" date="2018-08" db="EMBL/GenBank/DDBJ databases">
        <authorList>
            <consortium name="PulseNet: The National Subtyping Network for Foodborne Disease Surveillance"/>
            <person name="Tarr C.L."/>
            <person name="Trees E."/>
            <person name="Katz L.S."/>
            <person name="Carleton-Romer H.A."/>
            <person name="Stroika S."/>
            <person name="Kucerova Z."/>
            <person name="Roache K.F."/>
            <person name="Sabol A.L."/>
            <person name="Besser J."/>
            <person name="Gerner-Smidt P."/>
        </authorList>
    </citation>
    <scope>NUCLEOTIDE SEQUENCE</scope>
    <source>
        <strain evidence="2">PNUSAS038635</strain>
        <strain evidence="1">PNUSAS046152</strain>
    </source>
</reference>
<evidence type="ECO:0008006" key="3">
    <source>
        <dbReference type="Google" id="ProtNLM"/>
    </source>
</evidence>
<dbReference type="EMBL" id="AAGJMH010000016">
    <property type="protein sequence ID" value="EBO7434100.1"/>
    <property type="molecule type" value="Genomic_DNA"/>
</dbReference>
<sequence>MGGKDSSYQIVYRGETLQNFKPGQYVFFQRLREYGGGYWLGRTHEDGFEFLLEEPTSLGRGLEFLITHSSVEARFMEFVDDADDFKLT</sequence>
<comment type="caution">
    <text evidence="1">The sequence shown here is derived from an EMBL/GenBank/DDBJ whole genome shotgun (WGS) entry which is preliminary data.</text>
</comment>